<evidence type="ECO:0008006" key="3">
    <source>
        <dbReference type="Google" id="ProtNLM"/>
    </source>
</evidence>
<name>A0ABT0JVR7_9ACTN</name>
<organism evidence="1 2">
    <name type="scientific">Frankia umida</name>
    <dbReference type="NCBI Taxonomy" id="573489"/>
    <lineage>
        <taxon>Bacteria</taxon>
        <taxon>Bacillati</taxon>
        <taxon>Actinomycetota</taxon>
        <taxon>Actinomycetes</taxon>
        <taxon>Frankiales</taxon>
        <taxon>Frankiaceae</taxon>
        <taxon>Frankia</taxon>
    </lineage>
</organism>
<evidence type="ECO:0000313" key="2">
    <source>
        <dbReference type="Proteomes" id="UP001201873"/>
    </source>
</evidence>
<dbReference type="RefSeq" id="WP_248824056.1">
    <property type="nucleotide sequence ID" value="NZ_JALKFT010000005.1"/>
</dbReference>
<proteinExistence type="predicted"/>
<evidence type="ECO:0000313" key="1">
    <source>
        <dbReference type="EMBL" id="MCK9875640.1"/>
    </source>
</evidence>
<dbReference type="Proteomes" id="UP001201873">
    <property type="component" value="Unassembled WGS sequence"/>
</dbReference>
<sequence length="363" mass="38761">MRSRRFRHLAVPLIALLAVTAVAVVLVGHLTGGLGGDKRTSEHGMTGLPAATDAQRKALSDSIRPVPATPAGKLRFGLGPGLDSAQSSPLAGDLDFYSTWFNGPNDLGFLRKWKLDLIPQVYRSGHGVHLIVWLDGTGSTGTFSTAHGQACGREYPLSSAFLSDARELASIFAGTANGPALYVTLFTEFQTYPCQTNAWAASAETTNYYLTLKDQYLAAMQIFHAGAPNARVSLGWGGWQERWDDPLIGGGKSLLPYFADVMRASDFQSFQAMGGDPSAPDVQSMTAALGRFGPVMLAHYKSESQSAWQSDMQVLLTGDEVRQLSAAGLFAFSFMDQDNIGSSPAALALARGALQSHGIRSPL</sequence>
<protein>
    <recommendedName>
        <fullName evidence="3">GH26 domain-containing protein</fullName>
    </recommendedName>
</protein>
<keyword evidence="2" id="KW-1185">Reference proteome</keyword>
<comment type="caution">
    <text evidence="1">The sequence shown here is derived from an EMBL/GenBank/DDBJ whole genome shotgun (WGS) entry which is preliminary data.</text>
</comment>
<gene>
    <name evidence="1" type="ORF">MXD59_07625</name>
</gene>
<reference evidence="1 2" key="1">
    <citation type="submission" date="2022-04" db="EMBL/GenBank/DDBJ databases">
        <title>Genome diversity in the genus Frankia.</title>
        <authorList>
            <person name="Carlos-Shanley C."/>
            <person name="Hahn D."/>
        </authorList>
    </citation>
    <scope>NUCLEOTIDE SEQUENCE [LARGE SCALE GENOMIC DNA]</scope>
    <source>
        <strain evidence="1 2">Ag45/Mut15</strain>
    </source>
</reference>
<dbReference type="EMBL" id="JALKFT010000005">
    <property type="protein sequence ID" value="MCK9875640.1"/>
    <property type="molecule type" value="Genomic_DNA"/>
</dbReference>
<accession>A0ABT0JVR7</accession>